<accession>A0A4Q7NXD7</accession>
<evidence type="ECO:0008006" key="6">
    <source>
        <dbReference type="Google" id="ProtNLM"/>
    </source>
</evidence>
<gene>
    <name evidence="4" type="ORF">EV189_0823</name>
</gene>
<keyword evidence="5" id="KW-1185">Reference proteome</keyword>
<feature type="signal peptide" evidence="3">
    <location>
        <begin position="1"/>
        <end position="36"/>
    </location>
</feature>
<keyword evidence="2" id="KW-0812">Transmembrane</keyword>
<evidence type="ECO:0000256" key="3">
    <source>
        <dbReference type="SAM" id="SignalP"/>
    </source>
</evidence>
<keyword evidence="2" id="KW-0472">Membrane</keyword>
<feature type="transmembrane region" description="Helical" evidence="2">
    <location>
        <begin position="177"/>
        <end position="197"/>
    </location>
</feature>
<reference evidence="4 5" key="1">
    <citation type="submission" date="2019-02" db="EMBL/GenBank/DDBJ databases">
        <title>Genomic Encyclopedia of Type Strains, Phase IV (KMG-IV): sequencing the most valuable type-strain genomes for metagenomic binning, comparative biology and taxonomic classification.</title>
        <authorList>
            <person name="Goeker M."/>
        </authorList>
    </citation>
    <scope>NUCLEOTIDE SEQUENCE [LARGE SCALE GENOMIC DNA]</scope>
    <source>
        <strain evidence="4 5">DSM 45622</strain>
    </source>
</reference>
<proteinExistence type="predicted"/>
<evidence type="ECO:0000313" key="4">
    <source>
        <dbReference type="EMBL" id="RZS91578.1"/>
    </source>
</evidence>
<evidence type="ECO:0000313" key="5">
    <source>
        <dbReference type="Proteomes" id="UP000293638"/>
    </source>
</evidence>
<dbReference type="Proteomes" id="UP000293638">
    <property type="component" value="Unassembled WGS sequence"/>
</dbReference>
<keyword evidence="2" id="KW-1133">Transmembrane helix</keyword>
<feature type="chain" id="PRO_5020193375" description="TLP18.3/Psb32/MOLO-1 phosphatase superfamily protein" evidence="3">
    <location>
        <begin position="37"/>
        <end position="479"/>
    </location>
</feature>
<sequence length="479" mass="47219">MIGARRLGQAVLVRTRLAAGLAVPLLVLLPAAAAQAAPVDDAASALEKGPGVYVDPQVTSSLSVDWDRVRDAVEAAGTPVFIAALPDANKSATDLHLHTLIDDVGKKGTYVVVGSSSGSVADDLPKVSAAQAWSQAVSAHGGDRTAILLDFVDAVRAEAGSSSSGSSGSSGGGGGTAAGVLVGGIVVLGGGAGLLALRASRRRRRQEAEAFAEVHGAAEEDVTALGEDIARLDVPDSADDATRTDYTGALDAYDRAKQALAASTHVAELQAVTSALEEGRWRMECVRARLAGKPVPERLPPCFFDPRHGPSVTQVSWAPAGGAAREVPVCQADADRIARGEDPQTRQVLVQGSPVPYWNAGPAYAGYSGGFYGGWGGGGFLSGLLLGEVLSGGGGWGGYGYGPGWGGGYAGDGGAGSDGGNGGGDFASGFDFGGSGWGGDSGAGDSGGGGFDFGGGGGGDFGGGGGDSGGGGSDGGGGW</sequence>
<evidence type="ECO:0000256" key="1">
    <source>
        <dbReference type="SAM" id="MobiDB-lite"/>
    </source>
</evidence>
<evidence type="ECO:0000256" key="2">
    <source>
        <dbReference type="SAM" id="Phobius"/>
    </source>
</evidence>
<organism evidence="4 5">
    <name type="scientific">Motilibacter rhizosphaerae</name>
    <dbReference type="NCBI Taxonomy" id="598652"/>
    <lineage>
        <taxon>Bacteria</taxon>
        <taxon>Bacillati</taxon>
        <taxon>Actinomycetota</taxon>
        <taxon>Actinomycetes</taxon>
        <taxon>Motilibacterales</taxon>
        <taxon>Motilibacteraceae</taxon>
        <taxon>Motilibacter</taxon>
    </lineage>
</organism>
<keyword evidence="3" id="KW-0732">Signal</keyword>
<name>A0A4Q7NXD7_9ACTN</name>
<dbReference type="AlphaFoldDB" id="A0A4Q7NXD7"/>
<comment type="caution">
    <text evidence="4">The sequence shown here is derived from an EMBL/GenBank/DDBJ whole genome shotgun (WGS) entry which is preliminary data.</text>
</comment>
<protein>
    <recommendedName>
        <fullName evidence="6">TLP18.3/Psb32/MOLO-1 phosphatase superfamily protein</fullName>
    </recommendedName>
</protein>
<dbReference type="EMBL" id="SGXD01000001">
    <property type="protein sequence ID" value="RZS91578.1"/>
    <property type="molecule type" value="Genomic_DNA"/>
</dbReference>
<feature type="region of interest" description="Disordered" evidence="1">
    <location>
        <begin position="437"/>
        <end position="479"/>
    </location>
</feature>